<evidence type="ECO:0000259" key="2">
    <source>
        <dbReference type="Pfam" id="PF00961"/>
    </source>
</evidence>
<dbReference type="AlphaFoldDB" id="A0A3G9EXY8"/>
<evidence type="ECO:0000256" key="1">
    <source>
        <dbReference type="ARBA" id="ARBA00002670"/>
    </source>
</evidence>
<comment type="function">
    <text evidence="1">Mitochondrial DNA endonuclease involved in intron homing.</text>
</comment>
<keyword evidence="3" id="KW-0496">Mitochondrion</keyword>
<feature type="domain" description="Homing endonuclease LAGLIDADG" evidence="2">
    <location>
        <begin position="39"/>
        <end position="123"/>
    </location>
</feature>
<organism evidence="3">
    <name type="scientific">Tricholoma matsutake</name>
    <name type="common">Matsutake mushroom</name>
    <name type="synonym">Tricholoma nauseosum</name>
    <dbReference type="NCBI Taxonomy" id="40145"/>
    <lineage>
        <taxon>Eukaryota</taxon>
        <taxon>Fungi</taxon>
        <taxon>Dikarya</taxon>
        <taxon>Basidiomycota</taxon>
        <taxon>Agaricomycotina</taxon>
        <taxon>Agaricomycetes</taxon>
        <taxon>Agaricomycetidae</taxon>
        <taxon>Agaricales</taxon>
        <taxon>Tricholomatineae</taxon>
        <taxon>Tricholomataceae</taxon>
        <taxon>Tricholoma</taxon>
    </lineage>
</organism>
<sequence length="292" mass="34173">MANKKGKILNKYSLIKKYSSTINTNIATTIKKDNLSFYLAGLIEGDGYISITNQNRIILGITFNIKDKPLADKLLNVFGKGYIVERQTNSIELRFSDVSSLKKIIMVLNGKFRTPKIDQLYKLIDWMNKNHSLCIPKLPIDNSPLNNNSWLAGFIDADGSFYIRFSIKQIICKFSLEQRMIYPKTKESFEIILNYISLFLNVKLAIRSRLNYKDSYYIIRVENQHSIQNLIDYLDNYPLLSSKYLDYLEWKKAFIVIKNKNHFSEEGKILILVAKNSMNNNRNYFNWDHLKF</sequence>
<dbReference type="InterPro" id="IPR004860">
    <property type="entry name" value="LAGLIDADG_dom"/>
</dbReference>
<dbReference type="PANTHER" id="PTHR36181:SF3">
    <property type="entry name" value="INTRON-ENCODED DNA ENDONUCLEASE AI5 BETA"/>
    <property type="match status" value="1"/>
</dbReference>
<dbReference type="EMBL" id="LC385608">
    <property type="protein sequence ID" value="BBE20912.1"/>
    <property type="molecule type" value="Genomic_DNA"/>
</dbReference>
<dbReference type="Pfam" id="PF00961">
    <property type="entry name" value="LAGLIDADG_1"/>
    <property type="match status" value="2"/>
</dbReference>
<accession>A0A3G9EXY8</accession>
<reference evidence="3" key="1">
    <citation type="submission" date="2018-05" db="EMBL/GenBank/DDBJ databases">
        <title>Tricholoma matsutake mitochondrial DNA, complete sequence, strain: Y1.</title>
        <authorList>
            <person name="Babasaki K."/>
            <person name="Miyazaki Y."/>
        </authorList>
    </citation>
    <scope>NUCLEOTIDE SEQUENCE</scope>
    <source>
        <strain evidence="3">Y-1</strain>
        <tissue evidence="3">Mycelium</tissue>
    </source>
</reference>
<proteinExistence type="predicted"/>
<feature type="domain" description="Homing endonuclease LAGLIDADG" evidence="2">
    <location>
        <begin position="151"/>
        <end position="253"/>
    </location>
</feature>
<dbReference type="Gene3D" id="3.10.28.10">
    <property type="entry name" value="Homing endonucleases"/>
    <property type="match status" value="2"/>
</dbReference>
<geneLocation type="mitochondrion" evidence="3"/>
<dbReference type="GO" id="GO:0005739">
    <property type="term" value="C:mitochondrion"/>
    <property type="evidence" value="ECO:0007669"/>
    <property type="project" value="UniProtKB-ARBA"/>
</dbReference>
<dbReference type="PANTHER" id="PTHR36181">
    <property type="entry name" value="INTRON-ENCODED ENDONUCLEASE AI3-RELATED"/>
    <property type="match status" value="1"/>
</dbReference>
<name>A0A3G9EXY8_TRIMT</name>
<dbReference type="GO" id="GO:0004519">
    <property type="term" value="F:endonuclease activity"/>
    <property type="evidence" value="ECO:0007669"/>
    <property type="project" value="InterPro"/>
</dbReference>
<gene>
    <name evidence="3" type="primary">hyp2</name>
</gene>
<dbReference type="SUPFAM" id="SSF55608">
    <property type="entry name" value="Homing endonucleases"/>
    <property type="match status" value="2"/>
</dbReference>
<dbReference type="InterPro" id="IPR051289">
    <property type="entry name" value="LAGLIDADG_Endonuclease"/>
</dbReference>
<evidence type="ECO:0000313" key="3">
    <source>
        <dbReference type="EMBL" id="BBE20912.1"/>
    </source>
</evidence>
<dbReference type="InterPro" id="IPR027434">
    <property type="entry name" value="Homing_endonucl"/>
</dbReference>
<protein>
    <submittedName>
        <fullName evidence="3">Intronic protein at intron 2 of cox1 protein</fullName>
    </submittedName>
</protein>